<accession>A0A167ER70</accession>
<sequence>MLAPYSDDMNSDKGHDNAYGTPAKAKEAPSDAAFPSHTAGNDPRSVEEDGVLFYAGRGTRYPSSSFSYFLCDTIFSDTNFSKRGKTPNPDASSEPSGRATCLLALSIIAFCWQLPRLSDICISLIL</sequence>
<keyword evidence="3" id="KW-1185">Reference proteome</keyword>
<dbReference type="AlphaFoldDB" id="A0A167ER70"/>
<name>A0A167ER70_METRR</name>
<organism evidence="2 3">
    <name type="scientific">Metarhizium rileyi (strain RCEF 4871)</name>
    <name type="common">Nomuraea rileyi</name>
    <dbReference type="NCBI Taxonomy" id="1649241"/>
    <lineage>
        <taxon>Eukaryota</taxon>
        <taxon>Fungi</taxon>
        <taxon>Dikarya</taxon>
        <taxon>Ascomycota</taxon>
        <taxon>Pezizomycotina</taxon>
        <taxon>Sordariomycetes</taxon>
        <taxon>Hypocreomycetidae</taxon>
        <taxon>Hypocreales</taxon>
        <taxon>Clavicipitaceae</taxon>
        <taxon>Metarhizium</taxon>
    </lineage>
</organism>
<feature type="region of interest" description="Disordered" evidence="1">
    <location>
        <begin position="1"/>
        <end position="45"/>
    </location>
</feature>
<evidence type="ECO:0000313" key="2">
    <source>
        <dbReference type="EMBL" id="OAA44301.1"/>
    </source>
</evidence>
<gene>
    <name evidence="2" type="ORF">NOR_04029</name>
</gene>
<protein>
    <submittedName>
        <fullName evidence="2">Uncharacterized protein</fullName>
    </submittedName>
</protein>
<evidence type="ECO:0000313" key="3">
    <source>
        <dbReference type="Proteomes" id="UP000243498"/>
    </source>
</evidence>
<dbReference type="Proteomes" id="UP000243498">
    <property type="component" value="Unassembled WGS sequence"/>
</dbReference>
<evidence type="ECO:0000256" key="1">
    <source>
        <dbReference type="SAM" id="MobiDB-lite"/>
    </source>
</evidence>
<comment type="caution">
    <text evidence="2">The sequence shown here is derived from an EMBL/GenBank/DDBJ whole genome shotgun (WGS) entry which is preliminary data.</text>
</comment>
<reference evidence="2 3" key="1">
    <citation type="journal article" date="2016" name="Genome Biol. Evol.">
        <title>Divergent and convergent evolution of fungal pathogenicity.</title>
        <authorList>
            <person name="Shang Y."/>
            <person name="Xiao G."/>
            <person name="Zheng P."/>
            <person name="Cen K."/>
            <person name="Zhan S."/>
            <person name="Wang C."/>
        </authorList>
    </citation>
    <scope>NUCLEOTIDE SEQUENCE [LARGE SCALE GENOMIC DNA]</scope>
    <source>
        <strain evidence="2 3">RCEF 4871</strain>
    </source>
</reference>
<proteinExistence type="predicted"/>
<dbReference type="EMBL" id="AZHC01000010">
    <property type="protein sequence ID" value="OAA44301.1"/>
    <property type="molecule type" value="Genomic_DNA"/>
</dbReference>